<dbReference type="SUPFAM" id="SSF48208">
    <property type="entry name" value="Six-hairpin glycosidases"/>
    <property type="match status" value="1"/>
</dbReference>
<dbReference type="AlphaFoldDB" id="A0A516Q0X2"/>
<sequence length="672" mass="73831">MLIDRRVALLLGGAAEDDLAELLGSLLLVSVGRPWKPLASGLTDVSTTVGADAVLITGRVDDLVLRATLTPTGDRLAIRLDWRQGGDDVLRDVVLGLLLPAPAGARITIPQVIHHDNPSVDPERTVPHVGRGGFVTQTHRLPIPAVCAERAGEAVILAADVSSDALVGGWDGGSLGAASDPDRTVIIAAGGAIMFDGRPDVDYVHKQVITEHQAGYRDLQPGDQLRQGYLIERTRITPPGQGFRRLTAFADDLFPPGLPDAATTLSRGRTIELKTSALDARWFADGDVAGYLKFPAWGEPRNKPGRPDHDFLYGWTGQCLRLAWCDARLGLRNDEPERLRRCRQVVEFYLRGSATAVDGMRLNHYVHDDRRWGGFRLAGAPMISARAHGETLVDLAEITELFRDAGKIPNQDWIAAVVSGADFVLKTLTADGVVPIGWRTDGTPIQQRRGFAGVPAAHAVAWAHRLSGEQRFRDAAIELAEAYHRLPGPGFERPYAFATLDAACEDKESGLGYLRFLIMMHELTADARYLERACGVADWLLTWVYHWSPEQPAGSILERAGFRARGWPGVSVQNHHLDVYFPTHALWRLGRLTGQDRFCRWAIEVDVALRQGICTRPGEWGFEVAGEQTEAFFVTDWQQRGAANTWNPSWVIALPLWQALLLEADHVLDPVG</sequence>
<dbReference type="RefSeq" id="WP_143987046.1">
    <property type="nucleotide sequence ID" value="NZ_CP041692.1"/>
</dbReference>
<evidence type="ECO:0000313" key="2">
    <source>
        <dbReference type="Proteomes" id="UP000319263"/>
    </source>
</evidence>
<dbReference type="KEGG" id="mik:FOE78_15155"/>
<name>A0A516Q0X2_9ACTN</name>
<dbReference type="OrthoDB" id="6376700at2"/>
<keyword evidence="2" id="KW-1185">Reference proteome</keyword>
<proteinExistence type="predicted"/>
<dbReference type="GO" id="GO:0005975">
    <property type="term" value="P:carbohydrate metabolic process"/>
    <property type="evidence" value="ECO:0007669"/>
    <property type="project" value="InterPro"/>
</dbReference>
<organism evidence="1 2">
    <name type="scientific">Microlunatus elymi</name>
    <dbReference type="NCBI Taxonomy" id="2596828"/>
    <lineage>
        <taxon>Bacteria</taxon>
        <taxon>Bacillati</taxon>
        <taxon>Actinomycetota</taxon>
        <taxon>Actinomycetes</taxon>
        <taxon>Propionibacteriales</taxon>
        <taxon>Propionibacteriaceae</taxon>
        <taxon>Microlunatus</taxon>
    </lineage>
</organism>
<accession>A0A516Q0X2</accession>
<dbReference type="InterPro" id="IPR008928">
    <property type="entry name" value="6-hairpin_glycosidase_sf"/>
</dbReference>
<dbReference type="EMBL" id="CP041692">
    <property type="protein sequence ID" value="QDP97085.1"/>
    <property type="molecule type" value="Genomic_DNA"/>
</dbReference>
<evidence type="ECO:0000313" key="1">
    <source>
        <dbReference type="EMBL" id="QDP97085.1"/>
    </source>
</evidence>
<reference evidence="1 2" key="1">
    <citation type="submission" date="2019-07" db="EMBL/GenBank/DDBJ databases">
        <title>Microlunatus dokdonensis sp. nov. isolated from the rhizospheric soil of the wild plant Elymus tsukushiensis.</title>
        <authorList>
            <person name="Ghim S.-Y."/>
            <person name="Hwang Y.-J."/>
            <person name="Son J.-S."/>
            <person name="Shin J.-H."/>
        </authorList>
    </citation>
    <scope>NUCLEOTIDE SEQUENCE [LARGE SCALE GENOMIC DNA]</scope>
    <source>
        <strain evidence="1 2">KUDC0627</strain>
    </source>
</reference>
<dbReference type="Proteomes" id="UP000319263">
    <property type="component" value="Chromosome"/>
</dbReference>
<gene>
    <name evidence="1" type="ORF">FOE78_15155</name>
</gene>
<protein>
    <submittedName>
        <fullName evidence="1">Uncharacterized protein</fullName>
    </submittedName>
</protein>